<dbReference type="EMBL" id="BAAAHE010000055">
    <property type="protein sequence ID" value="GAA0637666.1"/>
    <property type="molecule type" value="Genomic_DNA"/>
</dbReference>
<dbReference type="PROSITE" id="PS50206">
    <property type="entry name" value="RHODANESE_3"/>
    <property type="match status" value="1"/>
</dbReference>
<reference evidence="2 3" key="1">
    <citation type="journal article" date="2019" name="Int. J. Syst. Evol. Microbiol.">
        <title>The Global Catalogue of Microorganisms (GCM) 10K type strain sequencing project: providing services to taxonomists for standard genome sequencing and annotation.</title>
        <authorList>
            <consortium name="The Broad Institute Genomics Platform"/>
            <consortium name="The Broad Institute Genome Sequencing Center for Infectious Disease"/>
            <person name="Wu L."/>
            <person name="Ma J."/>
        </authorList>
    </citation>
    <scope>NUCLEOTIDE SEQUENCE [LARGE SCALE GENOMIC DNA]</scope>
    <source>
        <strain evidence="2 3">JCM 10671</strain>
    </source>
</reference>
<dbReference type="RefSeq" id="WP_344609545.1">
    <property type="nucleotide sequence ID" value="NZ_BAAAHE010000055.1"/>
</dbReference>
<proteinExistence type="predicted"/>
<accession>A0ABN1HC68</accession>
<dbReference type="SMART" id="SM00450">
    <property type="entry name" value="RHOD"/>
    <property type="match status" value="1"/>
</dbReference>
<dbReference type="InterPro" id="IPR021309">
    <property type="entry name" value="YgaP-like_TM"/>
</dbReference>
<dbReference type="SUPFAM" id="SSF52821">
    <property type="entry name" value="Rhodanese/Cell cycle control phosphatase"/>
    <property type="match status" value="1"/>
</dbReference>
<name>A0ABN1HC68_9ACTN</name>
<dbReference type="CDD" id="cd00158">
    <property type="entry name" value="RHOD"/>
    <property type="match status" value="1"/>
</dbReference>
<feature type="domain" description="Rhodanese" evidence="1">
    <location>
        <begin position="15"/>
        <end position="104"/>
    </location>
</feature>
<evidence type="ECO:0000313" key="2">
    <source>
        <dbReference type="EMBL" id="GAA0637666.1"/>
    </source>
</evidence>
<sequence>MSLPDTLSPTTLRQKNGSVRLLDVRTPGEFAASRIPGSHNIPLGDLETYADALAKADTDLVVVCQSGGRAQLAADALRAKGRPNVSVLDGGLGAWESVGGDTEGGASAWTIERQVRLVAGSLVLTGILASLKFPKAKFLSGAVGGGLTFAALSNTCLMGSLLAKLPFNRAASADIESAIVALNN</sequence>
<dbReference type="Gene3D" id="6.10.140.1340">
    <property type="match status" value="1"/>
</dbReference>
<dbReference type="PANTHER" id="PTHR44086">
    <property type="entry name" value="THIOSULFATE SULFURTRANSFERASE RDL2, MITOCHONDRIAL-RELATED"/>
    <property type="match status" value="1"/>
</dbReference>
<dbReference type="Pfam" id="PF11127">
    <property type="entry name" value="YgaP-like_TM"/>
    <property type="match status" value="1"/>
</dbReference>
<dbReference type="PANTHER" id="PTHR44086:SF13">
    <property type="entry name" value="THIOSULFATE SULFURTRANSFERASE PSPE"/>
    <property type="match status" value="1"/>
</dbReference>
<gene>
    <name evidence="2" type="ORF">GCM10009547_47550</name>
</gene>
<organism evidence="2 3">
    <name type="scientific">Sporichthya brevicatena</name>
    <dbReference type="NCBI Taxonomy" id="171442"/>
    <lineage>
        <taxon>Bacteria</taxon>
        <taxon>Bacillati</taxon>
        <taxon>Actinomycetota</taxon>
        <taxon>Actinomycetes</taxon>
        <taxon>Sporichthyales</taxon>
        <taxon>Sporichthyaceae</taxon>
        <taxon>Sporichthya</taxon>
    </lineage>
</organism>
<dbReference type="Pfam" id="PF00581">
    <property type="entry name" value="Rhodanese"/>
    <property type="match status" value="1"/>
</dbReference>
<dbReference type="InterPro" id="IPR036873">
    <property type="entry name" value="Rhodanese-like_dom_sf"/>
</dbReference>
<dbReference type="Gene3D" id="3.40.250.10">
    <property type="entry name" value="Rhodanese-like domain"/>
    <property type="match status" value="1"/>
</dbReference>
<dbReference type="InterPro" id="IPR001763">
    <property type="entry name" value="Rhodanese-like_dom"/>
</dbReference>
<comment type="caution">
    <text evidence="2">The sequence shown here is derived from an EMBL/GenBank/DDBJ whole genome shotgun (WGS) entry which is preliminary data.</text>
</comment>
<protein>
    <submittedName>
        <fullName evidence="2">Rhodanese-like domain-containing protein</fullName>
    </submittedName>
</protein>
<evidence type="ECO:0000259" key="1">
    <source>
        <dbReference type="PROSITE" id="PS50206"/>
    </source>
</evidence>
<evidence type="ECO:0000313" key="3">
    <source>
        <dbReference type="Proteomes" id="UP001500957"/>
    </source>
</evidence>
<keyword evidence="3" id="KW-1185">Reference proteome</keyword>
<dbReference type="Proteomes" id="UP001500957">
    <property type="component" value="Unassembled WGS sequence"/>
</dbReference>